<evidence type="ECO:0000313" key="5">
    <source>
        <dbReference type="Proteomes" id="UP000663981"/>
    </source>
</evidence>
<proteinExistence type="predicted"/>
<dbReference type="RefSeq" id="WP_207981477.1">
    <property type="nucleotide sequence ID" value="NZ_JAGDEL010000024.1"/>
</dbReference>
<dbReference type="EMBL" id="JAGDEL010000024">
    <property type="protein sequence ID" value="MBO1514566.1"/>
    <property type="molecule type" value="Genomic_DNA"/>
</dbReference>
<evidence type="ECO:0000313" key="4">
    <source>
        <dbReference type="EMBL" id="MBO1514566.1"/>
    </source>
</evidence>
<accession>A0ABS3N8F0</accession>
<dbReference type="InterPro" id="IPR049174">
    <property type="entry name" value="Beta-AFase-like"/>
</dbReference>
<evidence type="ECO:0000259" key="3">
    <source>
        <dbReference type="Pfam" id="PF20737"/>
    </source>
</evidence>
<dbReference type="InterPro" id="IPR012878">
    <property type="entry name" value="Beta-AFase-like_GH127_cat"/>
</dbReference>
<dbReference type="GO" id="GO:0016787">
    <property type="term" value="F:hydrolase activity"/>
    <property type="evidence" value="ECO:0007669"/>
    <property type="project" value="UniProtKB-KW"/>
</dbReference>
<dbReference type="InterPro" id="IPR008928">
    <property type="entry name" value="6-hairpin_glycosidase_sf"/>
</dbReference>
<feature type="domain" description="Non-reducing end beta-L-arabinofuranosidase-like GH127 catalytic" evidence="1">
    <location>
        <begin position="10"/>
        <end position="421"/>
    </location>
</feature>
<evidence type="ECO:0000259" key="1">
    <source>
        <dbReference type="Pfam" id="PF07944"/>
    </source>
</evidence>
<feature type="domain" description="Non-reducing end beta-L-arabinofuranosidase-like GH127 middle" evidence="2">
    <location>
        <begin position="432"/>
        <end position="528"/>
    </location>
</feature>
<evidence type="ECO:0000259" key="2">
    <source>
        <dbReference type="Pfam" id="PF20736"/>
    </source>
</evidence>
<dbReference type="SUPFAM" id="SSF48208">
    <property type="entry name" value="Six-hairpin glycosidases"/>
    <property type="match status" value="1"/>
</dbReference>
<comment type="caution">
    <text evidence="4">The sequence shown here is derived from an EMBL/GenBank/DDBJ whole genome shotgun (WGS) entry which is preliminary data.</text>
</comment>
<dbReference type="InterPro" id="IPR049046">
    <property type="entry name" value="Beta-AFase-like_GH127_middle"/>
</dbReference>
<dbReference type="Proteomes" id="UP000663981">
    <property type="component" value="Unassembled WGS sequence"/>
</dbReference>
<protein>
    <submittedName>
        <fullName evidence="4">Glycoside hydrolase family 127 protein</fullName>
    </submittedName>
</protein>
<dbReference type="Pfam" id="PF20736">
    <property type="entry name" value="Glyco_hydro127M"/>
    <property type="match status" value="1"/>
</dbReference>
<gene>
    <name evidence="4" type="ORF">I7822_23335</name>
</gene>
<dbReference type="PANTHER" id="PTHR43465:SF2">
    <property type="entry name" value="DUF1680 DOMAIN PROTEIN (AFU_ORTHOLOGUE AFUA_1G08910)"/>
    <property type="match status" value="1"/>
</dbReference>
<organism evidence="4 5">
    <name type="scientific">Metabacillus bambusae</name>
    <dbReference type="NCBI Taxonomy" id="2795218"/>
    <lineage>
        <taxon>Bacteria</taxon>
        <taxon>Bacillati</taxon>
        <taxon>Bacillota</taxon>
        <taxon>Bacilli</taxon>
        <taxon>Bacillales</taxon>
        <taxon>Bacillaceae</taxon>
        <taxon>Metabacillus</taxon>
    </lineage>
</organism>
<keyword evidence="4" id="KW-0378">Hydrolase</keyword>
<dbReference type="Pfam" id="PF20737">
    <property type="entry name" value="Glyco_hydro127C"/>
    <property type="match status" value="1"/>
</dbReference>
<sequence>MKIEQKGKSNVKITDSFWKKRLEIIREHVIPYQWEALNDRIPDTAPSHAIENFRLAAGEAEGEFFGMVFQDSDVAKWIEAVAFSLENEPNEELEQIVDEVVALLGRAQDENGYLNTYYQVKEPKNRWTNVRDNHELYCAGHLIEAAVAYYHATGKRQFLDIMCQYADHIASVFGPEENKLKGYPGHQEIELALVKLFDVTANENYLNLSKYFIDERGKQPHYFDLEKKERNEKKPFWFNDDYAYHQAHKPVREQKEAVGHAVRAVYMYTAMADLASKTNDESLKKACETLWENVTQKQMYITAGIGSMVFGEAFSFDYDLPNDLSYTETCASIGLVFWAKRMLNLEVNRKYSDVLETALYNGTISGMDLDGKKFFYVNPLEVQPEASEKRNDKKHIKPVRQKWFGCACCPPNIARLVASIGHYIYTQNQNELFVHLYMGHETQIEIAGNQVGIVQKTNYPWDGKISINISPESEQQFTIALRIPGWSKGAVVKVNGEIVDHEPLMKNGYVYINRNWSENDQIELALQMVIERIQANPLVRNNNGKVALQRGPIVYCLEEVDNGKSLPSIFLPRNAELTAKFEEDLLEGIVVISGQAERMEDAGWENKLYRPVEEHTRKVEIKAVPYYAWCNRQPGEMIVWVNEKR</sequence>
<keyword evidence="5" id="KW-1185">Reference proteome</keyword>
<feature type="domain" description="Non-reducing end beta-L-arabinofuranosidase-like GH127 C-terminal" evidence="3">
    <location>
        <begin position="531"/>
        <end position="642"/>
    </location>
</feature>
<dbReference type="InterPro" id="IPR049049">
    <property type="entry name" value="Beta-AFase-like_GH127_C"/>
</dbReference>
<reference evidence="4 5" key="1">
    <citation type="submission" date="2021-03" db="EMBL/GenBank/DDBJ databases">
        <title>Whole genome sequence of Metabacillus bambusae BG109.</title>
        <authorList>
            <person name="Jeong J.W."/>
        </authorList>
    </citation>
    <scope>NUCLEOTIDE SEQUENCE [LARGE SCALE GENOMIC DNA]</scope>
    <source>
        <strain evidence="4 5">BG109</strain>
    </source>
</reference>
<name>A0ABS3N8F0_9BACI</name>
<dbReference type="Pfam" id="PF07944">
    <property type="entry name" value="Beta-AFase-like_GH127_cat"/>
    <property type="match status" value="1"/>
</dbReference>
<dbReference type="PANTHER" id="PTHR43465">
    <property type="entry name" value="DUF1680 DOMAIN PROTEIN (AFU_ORTHOLOGUE AFUA_1G08910)"/>
    <property type="match status" value="1"/>
</dbReference>